<reference evidence="6" key="1">
    <citation type="journal article" date="2020" name="Nature">
        <title>Giant virus diversity and host interactions through global metagenomics.</title>
        <authorList>
            <person name="Schulz F."/>
            <person name="Roux S."/>
            <person name="Paez-Espino D."/>
            <person name="Jungbluth S."/>
            <person name="Walsh D.A."/>
            <person name="Denef V.J."/>
            <person name="McMahon K.D."/>
            <person name="Konstantinidis K.T."/>
            <person name="Eloe-Fadrosh E.A."/>
            <person name="Kyrpides N.C."/>
            <person name="Woyke T."/>
        </authorList>
    </citation>
    <scope>NUCLEOTIDE SEQUENCE</scope>
    <source>
        <strain evidence="6">GVMAG-S-3300011013-78</strain>
    </source>
</reference>
<dbReference type="GO" id="GO:0016020">
    <property type="term" value="C:membrane"/>
    <property type="evidence" value="ECO:0007669"/>
    <property type="project" value="UniProtKB-SubCell"/>
</dbReference>
<dbReference type="PRINTS" id="PR00926">
    <property type="entry name" value="MITOCARRIER"/>
</dbReference>
<comment type="subcellular location">
    <subcellularLocation>
        <location evidence="1">Membrane</location>
        <topology evidence="1">Multi-pass membrane protein</topology>
    </subcellularLocation>
</comment>
<protein>
    <recommendedName>
        <fullName evidence="7">Mitochondrial carrier protein</fullName>
    </recommendedName>
</protein>
<dbReference type="InterPro" id="IPR023395">
    <property type="entry name" value="MCP_dom_sf"/>
</dbReference>
<dbReference type="AlphaFoldDB" id="A0A6C0KDZ8"/>
<keyword evidence="4" id="KW-0677">Repeat</keyword>
<dbReference type="SUPFAM" id="SSF103506">
    <property type="entry name" value="Mitochondrial carrier"/>
    <property type="match status" value="1"/>
</dbReference>
<dbReference type="PROSITE" id="PS50920">
    <property type="entry name" value="SOLCAR"/>
    <property type="match status" value="3"/>
</dbReference>
<name>A0A6C0KDZ8_9ZZZZ</name>
<keyword evidence="5" id="KW-0472">Membrane</keyword>
<evidence type="ECO:0000256" key="5">
    <source>
        <dbReference type="ARBA" id="ARBA00023136"/>
    </source>
</evidence>
<accession>A0A6C0KDZ8</accession>
<dbReference type="Pfam" id="PF00153">
    <property type="entry name" value="Mito_carr"/>
    <property type="match status" value="3"/>
</dbReference>
<keyword evidence="3" id="KW-0812">Transmembrane</keyword>
<evidence type="ECO:0000256" key="3">
    <source>
        <dbReference type="ARBA" id="ARBA00022692"/>
    </source>
</evidence>
<sequence>MEIFVFIGASIVSSFSTKTATAPLERIKILKQSQLYYGKKTYHSLDHSIKHIINNEGWKGLFKGNMVNIARTLPAYMIKFPLNDVTKKYVMNHKNKMSLSFSEKLSIGVFTGVFQIIITYPMDFLKTRISLDQKMSSLQNNSMFHYSRMILKKDGIVGFYKGFTPAILTYPIYVGIQMSLFYQFREKQMDLFTSGIMAGVISQTIAYPGDTIKKQMQNNGISGKKKYSHLVHCIRSLYVQYGIKGFYAGLSINLLKCIPGSSIQFAVYELVKNKGLNYLNSK</sequence>
<evidence type="ECO:0000256" key="2">
    <source>
        <dbReference type="ARBA" id="ARBA00022448"/>
    </source>
</evidence>
<dbReference type="InterPro" id="IPR018108">
    <property type="entry name" value="MCP_transmembrane"/>
</dbReference>
<evidence type="ECO:0000256" key="1">
    <source>
        <dbReference type="ARBA" id="ARBA00004141"/>
    </source>
</evidence>
<evidence type="ECO:0000313" key="6">
    <source>
        <dbReference type="EMBL" id="QHU16255.1"/>
    </source>
</evidence>
<dbReference type="PANTHER" id="PTHR24089">
    <property type="entry name" value="SOLUTE CARRIER FAMILY 25"/>
    <property type="match status" value="1"/>
</dbReference>
<proteinExistence type="predicted"/>
<dbReference type="InterPro" id="IPR002067">
    <property type="entry name" value="MCP"/>
</dbReference>
<dbReference type="GO" id="GO:0055085">
    <property type="term" value="P:transmembrane transport"/>
    <property type="evidence" value="ECO:0007669"/>
    <property type="project" value="InterPro"/>
</dbReference>
<evidence type="ECO:0000256" key="4">
    <source>
        <dbReference type="ARBA" id="ARBA00022737"/>
    </source>
</evidence>
<dbReference type="EMBL" id="MN740878">
    <property type="protein sequence ID" value="QHU16255.1"/>
    <property type="molecule type" value="Genomic_DNA"/>
</dbReference>
<evidence type="ECO:0008006" key="7">
    <source>
        <dbReference type="Google" id="ProtNLM"/>
    </source>
</evidence>
<keyword evidence="2" id="KW-0813">Transport</keyword>
<organism evidence="6">
    <name type="scientific">viral metagenome</name>
    <dbReference type="NCBI Taxonomy" id="1070528"/>
    <lineage>
        <taxon>unclassified sequences</taxon>
        <taxon>metagenomes</taxon>
        <taxon>organismal metagenomes</taxon>
    </lineage>
</organism>
<dbReference type="Gene3D" id="1.50.40.10">
    <property type="entry name" value="Mitochondrial carrier domain"/>
    <property type="match status" value="1"/>
</dbReference>